<reference evidence="2" key="1">
    <citation type="journal article" date="2017" name="Nat. Commun.">
        <title>The asparagus genome sheds light on the origin and evolution of a young Y chromosome.</title>
        <authorList>
            <person name="Harkess A."/>
            <person name="Zhou J."/>
            <person name="Xu C."/>
            <person name="Bowers J.E."/>
            <person name="Van der Hulst R."/>
            <person name="Ayyampalayam S."/>
            <person name="Mercati F."/>
            <person name="Riccardi P."/>
            <person name="McKain M.R."/>
            <person name="Kakrana A."/>
            <person name="Tang H."/>
            <person name="Ray J."/>
            <person name="Groenendijk J."/>
            <person name="Arikit S."/>
            <person name="Mathioni S.M."/>
            <person name="Nakano M."/>
            <person name="Shan H."/>
            <person name="Telgmann-Rauber A."/>
            <person name="Kanno A."/>
            <person name="Yue Z."/>
            <person name="Chen H."/>
            <person name="Li W."/>
            <person name="Chen Y."/>
            <person name="Xu X."/>
            <person name="Zhang Y."/>
            <person name="Luo S."/>
            <person name="Chen H."/>
            <person name="Gao J."/>
            <person name="Mao Z."/>
            <person name="Pires J.C."/>
            <person name="Luo M."/>
            <person name="Kudrna D."/>
            <person name="Wing R.A."/>
            <person name="Meyers B.C."/>
            <person name="Yi K."/>
            <person name="Kong H."/>
            <person name="Lavrijsen P."/>
            <person name="Sunseri F."/>
            <person name="Falavigna A."/>
            <person name="Ye Y."/>
            <person name="Leebens-Mack J.H."/>
            <person name="Chen G."/>
        </authorList>
    </citation>
    <scope>NUCLEOTIDE SEQUENCE [LARGE SCALE GENOMIC DNA]</scope>
    <source>
        <strain evidence="2">cv. DH0086</strain>
    </source>
</reference>
<evidence type="ECO:0000313" key="1">
    <source>
        <dbReference type="EMBL" id="ONK73893.1"/>
    </source>
</evidence>
<organism evidence="1 2">
    <name type="scientific">Asparagus officinalis</name>
    <name type="common">Garden asparagus</name>
    <dbReference type="NCBI Taxonomy" id="4686"/>
    <lineage>
        <taxon>Eukaryota</taxon>
        <taxon>Viridiplantae</taxon>
        <taxon>Streptophyta</taxon>
        <taxon>Embryophyta</taxon>
        <taxon>Tracheophyta</taxon>
        <taxon>Spermatophyta</taxon>
        <taxon>Magnoliopsida</taxon>
        <taxon>Liliopsida</taxon>
        <taxon>Asparagales</taxon>
        <taxon>Asparagaceae</taxon>
        <taxon>Asparagoideae</taxon>
        <taxon>Asparagus</taxon>
    </lineage>
</organism>
<sequence>MYANLLGLYALTQSHYLWQLDNDESKVNSSEFAELKGIIRPFLGNPLISNLYSLVIQSHEKVHAVSLAAEYRRDCLNWEVFFTPKRRNLGLKHRVLVRVGKRMAIEEVKAEEEESSLIEEDVETSSKPR</sequence>
<gene>
    <name evidence="1" type="ORF">A4U43_C03F660</name>
</gene>
<keyword evidence="2" id="KW-1185">Reference proteome</keyword>
<proteinExistence type="predicted"/>
<evidence type="ECO:0000313" key="2">
    <source>
        <dbReference type="Proteomes" id="UP000243459"/>
    </source>
</evidence>
<dbReference type="Proteomes" id="UP000243459">
    <property type="component" value="Chromosome 3"/>
</dbReference>
<dbReference type="Gramene" id="ONK73893">
    <property type="protein sequence ID" value="ONK73893"/>
    <property type="gene ID" value="A4U43_C03F660"/>
</dbReference>
<accession>A0A5P1F827</accession>
<dbReference type="EMBL" id="CM007383">
    <property type="protein sequence ID" value="ONK73893.1"/>
    <property type="molecule type" value="Genomic_DNA"/>
</dbReference>
<name>A0A5P1F827_ASPOF</name>
<dbReference type="AlphaFoldDB" id="A0A5P1F827"/>
<protein>
    <submittedName>
        <fullName evidence="1">Uncharacterized protein</fullName>
    </submittedName>
</protein>